<dbReference type="EMBL" id="JACHIW010000002">
    <property type="protein sequence ID" value="MBB5158541.1"/>
    <property type="molecule type" value="Genomic_DNA"/>
</dbReference>
<proteinExistence type="predicted"/>
<organism evidence="1 2">
    <name type="scientific">Saccharopolyspora phatthalungensis</name>
    <dbReference type="NCBI Taxonomy" id="664693"/>
    <lineage>
        <taxon>Bacteria</taxon>
        <taxon>Bacillati</taxon>
        <taxon>Actinomycetota</taxon>
        <taxon>Actinomycetes</taxon>
        <taxon>Pseudonocardiales</taxon>
        <taxon>Pseudonocardiaceae</taxon>
        <taxon>Saccharopolyspora</taxon>
    </lineage>
</organism>
<evidence type="ECO:0000313" key="2">
    <source>
        <dbReference type="Proteomes" id="UP000584374"/>
    </source>
</evidence>
<sequence length="173" mass="18864">MNDYGTTAPSRRLLGVYLNDHLAGATAGVALARRIAKANRGSASGPPTARLAGQIAEDRAALLGFMRALDVRVNPLKPATAWLGEKILRLKPNQWVFARSPLSSVVELEALLIGVEGKDTGWRTLCAVAEYDDRLAPAELDELRIRARRQAEELEDLRKRSVHGILERSDATG</sequence>
<protein>
    <submittedName>
        <fullName evidence="1">Uncharacterized protein</fullName>
    </submittedName>
</protein>
<accession>A0A840QEU4</accession>
<evidence type="ECO:0000313" key="1">
    <source>
        <dbReference type="EMBL" id="MBB5158541.1"/>
    </source>
</evidence>
<reference evidence="1 2" key="1">
    <citation type="submission" date="2020-08" db="EMBL/GenBank/DDBJ databases">
        <title>Sequencing the genomes of 1000 actinobacteria strains.</title>
        <authorList>
            <person name="Klenk H.-P."/>
        </authorList>
    </citation>
    <scope>NUCLEOTIDE SEQUENCE [LARGE SCALE GENOMIC DNA]</scope>
    <source>
        <strain evidence="1 2">DSM 45584</strain>
    </source>
</reference>
<dbReference type="RefSeq" id="WP_184730379.1">
    <property type="nucleotide sequence ID" value="NZ_JACHIW010000002.1"/>
</dbReference>
<keyword evidence="2" id="KW-1185">Reference proteome</keyword>
<name>A0A840QEU4_9PSEU</name>
<dbReference type="AlphaFoldDB" id="A0A840QEU4"/>
<gene>
    <name evidence="1" type="ORF">BJ970_006140</name>
</gene>
<dbReference type="Proteomes" id="UP000584374">
    <property type="component" value="Unassembled WGS sequence"/>
</dbReference>
<comment type="caution">
    <text evidence="1">The sequence shown here is derived from an EMBL/GenBank/DDBJ whole genome shotgun (WGS) entry which is preliminary data.</text>
</comment>